<feature type="short sequence motif" description="GXGXXG" evidence="4">
    <location>
        <begin position="14"/>
        <end position="19"/>
    </location>
</feature>
<dbReference type="InterPro" id="IPR050301">
    <property type="entry name" value="NTE"/>
</dbReference>
<feature type="short sequence motif" description="GXSXG" evidence="4">
    <location>
        <begin position="46"/>
        <end position="50"/>
    </location>
</feature>
<feature type="active site" description="Proton acceptor" evidence="4">
    <location>
        <position position="209"/>
    </location>
</feature>
<sequence>MPQQDPVRGLVLSGGGARGAYQVGVLSAIAELLDRGTPNPFPIICGTSAGAINAAALAANAGNYRTAVRGLERVWSNLTAEQVYRTDLYACLRGIVRWLFSGFTTGRTPERSALLDNLPLQRLLTLVVNFQRIQQNIDLGHLRALSITASNYATGESESFFQGDRDLADWVRARRKGKRSIIGVEHLLASAAIPILFPAGKVDGGYYGDGALRQLAPLSPAVHLGASRLLVIGVSGNVSAGRQRVLSGYPSMAQVLGHVLNSVFVDTLEGDVERLERINHTLAALGERARRKHGITLREVDVLKIYPSRPIDEIAAEHLKELPRTLRFFLRGSGATRSPGASAMSYLLFEPGFTRALIEMGYKDAMGRKQEIEAFFSHDSLLDVEKENDQEGVEAS</sequence>
<dbReference type="GO" id="GO:0016042">
    <property type="term" value="P:lipid catabolic process"/>
    <property type="evidence" value="ECO:0007669"/>
    <property type="project" value="UniProtKB-UniRule"/>
</dbReference>
<reference evidence="6 7" key="1">
    <citation type="submission" date="2012-09" db="EMBL/GenBank/DDBJ databases">
        <title>Genome Sequence of alkane-degrading Bacterium Alcanivorax sp. 19-m-6.</title>
        <authorList>
            <person name="Lai Q."/>
            <person name="Shao Z."/>
        </authorList>
    </citation>
    <scope>NUCLEOTIDE SEQUENCE [LARGE SCALE GENOMIC DNA]</scope>
    <source>
        <strain evidence="6 7">19-m-6</strain>
    </source>
</reference>
<keyword evidence="7" id="KW-1185">Reference proteome</keyword>
<dbReference type="InterPro" id="IPR002641">
    <property type="entry name" value="PNPLA_dom"/>
</dbReference>
<dbReference type="PANTHER" id="PTHR14226">
    <property type="entry name" value="NEUROPATHY TARGET ESTERASE/SWISS CHEESE D.MELANOGASTER"/>
    <property type="match status" value="1"/>
</dbReference>
<gene>
    <name evidence="6" type="ORF">Y5S_02868</name>
</gene>
<feature type="short sequence motif" description="DGA/G" evidence="4">
    <location>
        <begin position="209"/>
        <end position="211"/>
    </location>
</feature>
<keyword evidence="1 4" id="KW-0378">Hydrolase</keyword>
<evidence type="ECO:0000313" key="6">
    <source>
        <dbReference type="EMBL" id="KGD63878.1"/>
    </source>
</evidence>
<evidence type="ECO:0000256" key="2">
    <source>
        <dbReference type="ARBA" id="ARBA00022963"/>
    </source>
</evidence>
<evidence type="ECO:0000259" key="5">
    <source>
        <dbReference type="PROSITE" id="PS51635"/>
    </source>
</evidence>
<dbReference type="PANTHER" id="PTHR14226:SF57">
    <property type="entry name" value="BLR7027 PROTEIN"/>
    <property type="match status" value="1"/>
</dbReference>
<dbReference type="eggNOG" id="COG1752">
    <property type="taxonomic scope" value="Bacteria"/>
</dbReference>
<dbReference type="RefSeq" id="WP_052041624.1">
    <property type="nucleotide sequence ID" value="NZ_ARXV01000013.1"/>
</dbReference>
<evidence type="ECO:0000256" key="4">
    <source>
        <dbReference type="PROSITE-ProRule" id="PRU01161"/>
    </source>
</evidence>
<protein>
    <recommendedName>
        <fullName evidence="5">PNPLA domain-containing protein</fullName>
    </recommendedName>
</protein>
<dbReference type="EMBL" id="ARXV01000013">
    <property type="protein sequence ID" value="KGD63878.1"/>
    <property type="molecule type" value="Genomic_DNA"/>
</dbReference>
<keyword evidence="2 4" id="KW-0442">Lipid degradation</keyword>
<accession>A0A095TN67</accession>
<comment type="caution">
    <text evidence="6">The sequence shown here is derived from an EMBL/GenBank/DDBJ whole genome shotgun (WGS) entry which is preliminary data.</text>
</comment>
<dbReference type="InterPro" id="IPR016035">
    <property type="entry name" value="Acyl_Trfase/lysoPLipase"/>
</dbReference>
<dbReference type="Proteomes" id="UP000029444">
    <property type="component" value="Unassembled WGS sequence"/>
</dbReference>
<dbReference type="Pfam" id="PF01734">
    <property type="entry name" value="Patatin"/>
    <property type="match status" value="1"/>
</dbReference>
<dbReference type="SUPFAM" id="SSF52151">
    <property type="entry name" value="FabD/lysophospholipase-like"/>
    <property type="match status" value="1"/>
</dbReference>
<name>A0A095TN67_9GAMM</name>
<evidence type="ECO:0000313" key="7">
    <source>
        <dbReference type="Proteomes" id="UP000029444"/>
    </source>
</evidence>
<dbReference type="OrthoDB" id="9798773at2"/>
<proteinExistence type="predicted"/>
<dbReference type="GO" id="GO:0016787">
    <property type="term" value="F:hydrolase activity"/>
    <property type="evidence" value="ECO:0007669"/>
    <property type="project" value="UniProtKB-UniRule"/>
</dbReference>
<dbReference type="PATRIC" id="fig|1177154.3.peg.2905"/>
<dbReference type="Gene3D" id="3.40.1090.10">
    <property type="entry name" value="Cytosolic phospholipase A2 catalytic domain"/>
    <property type="match status" value="1"/>
</dbReference>
<feature type="active site" description="Nucleophile" evidence="4">
    <location>
        <position position="48"/>
    </location>
</feature>
<keyword evidence="3 4" id="KW-0443">Lipid metabolism</keyword>
<dbReference type="PROSITE" id="PS51635">
    <property type="entry name" value="PNPLA"/>
    <property type="match status" value="1"/>
</dbReference>
<evidence type="ECO:0000256" key="3">
    <source>
        <dbReference type="ARBA" id="ARBA00023098"/>
    </source>
</evidence>
<evidence type="ECO:0000256" key="1">
    <source>
        <dbReference type="ARBA" id="ARBA00022801"/>
    </source>
</evidence>
<dbReference type="AlphaFoldDB" id="A0A095TN67"/>
<organism evidence="6 7">
    <name type="scientific">Alcanivorax nanhaiticus</name>
    <dbReference type="NCBI Taxonomy" id="1177154"/>
    <lineage>
        <taxon>Bacteria</taxon>
        <taxon>Pseudomonadati</taxon>
        <taxon>Pseudomonadota</taxon>
        <taxon>Gammaproteobacteria</taxon>
        <taxon>Oceanospirillales</taxon>
        <taxon>Alcanivoracaceae</taxon>
        <taxon>Alcanivorax</taxon>
    </lineage>
</organism>
<feature type="domain" description="PNPLA" evidence="5">
    <location>
        <begin position="10"/>
        <end position="222"/>
    </location>
</feature>